<dbReference type="GO" id="GO:0005886">
    <property type="term" value="C:plasma membrane"/>
    <property type="evidence" value="ECO:0007669"/>
    <property type="project" value="UniProtKB-SubCell"/>
</dbReference>
<evidence type="ECO:0000256" key="1">
    <source>
        <dbReference type="ARBA" id="ARBA00004429"/>
    </source>
</evidence>
<evidence type="ECO:0000256" key="3">
    <source>
        <dbReference type="ARBA" id="ARBA00022475"/>
    </source>
</evidence>
<keyword evidence="5 8" id="KW-0812">Transmembrane</keyword>
<dbReference type="PANTHER" id="PTHR35011:SF4">
    <property type="entry name" value="SLL1102 PROTEIN"/>
    <property type="match status" value="1"/>
</dbReference>
<dbReference type="AlphaFoldDB" id="X1UQD9"/>
<evidence type="ECO:0000256" key="7">
    <source>
        <dbReference type="ARBA" id="ARBA00023136"/>
    </source>
</evidence>
<dbReference type="InterPro" id="IPR007387">
    <property type="entry name" value="TRAP_DctQ"/>
</dbReference>
<keyword evidence="6 8" id="KW-1133">Transmembrane helix</keyword>
<feature type="transmembrane region" description="Helical" evidence="8">
    <location>
        <begin position="134"/>
        <end position="156"/>
    </location>
</feature>
<evidence type="ECO:0000256" key="5">
    <source>
        <dbReference type="ARBA" id="ARBA00022692"/>
    </source>
</evidence>
<evidence type="ECO:0000256" key="2">
    <source>
        <dbReference type="ARBA" id="ARBA00022448"/>
    </source>
</evidence>
<proteinExistence type="predicted"/>
<gene>
    <name evidence="10" type="ORF">S12H4_52178</name>
</gene>
<evidence type="ECO:0000256" key="4">
    <source>
        <dbReference type="ARBA" id="ARBA00022519"/>
    </source>
</evidence>
<feature type="transmembrane region" description="Helical" evidence="8">
    <location>
        <begin position="50"/>
        <end position="72"/>
    </location>
</feature>
<evidence type="ECO:0000313" key="10">
    <source>
        <dbReference type="EMBL" id="GAJ05827.1"/>
    </source>
</evidence>
<feature type="transmembrane region" description="Helical" evidence="8">
    <location>
        <begin position="23"/>
        <end position="44"/>
    </location>
</feature>
<dbReference type="Pfam" id="PF04290">
    <property type="entry name" value="DctQ"/>
    <property type="match status" value="1"/>
</dbReference>
<comment type="caution">
    <text evidence="10">The sequence shown here is derived from an EMBL/GenBank/DDBJ whole genome shotgun (WGS) entry which is preliminary data.</text>
</comment>
<protein>
    <recommendedName>
        <fullName evidence="9">Tripartite ATP-independent periplasmic transporters DctQ component domain-containing protein</fullName>
    </recommendedName>
</protein>
<organism evidence="10">
    <name type="scientific">marine sediment metagenome</name>
    <dbReference type="NCBI Taxonomy" id="412755"/>
    <lineage>
        <taxon>unclassified sequences</taxon>
        <taxon>metagenomes</taxon>
        <taxon>ecological metagenomes</taxon>
    </lineage>
</organism>
<keyword evidence="3" id="KW-1003">Cell membrane</keyword>
<keyword evidence="7 8" id="KW-0472">Membrane</keyword>
<dbReference type="InterPro" id="IPR055348">
    <property type="entry name" value="DctQ"/>
</dbReference>
<dbReference type="EMBL" id="BARW01033069">
    <property type="protein sequence ID" value="GAJ05827.1"/>
    <property type="molecule type" value="Genomic_DNA"/>
</dbReference>
<comment type="subcellular location">
    <subcellularLocation>
        <location evidence="1">Cell inner membrane</location>
        <topology evidence="1">Multi-pass membrane protein</topology>
    </subcellularLocation>
</comment>
<dbReference type="PANTHER" id="PTHR35011">
    <property type="entry name" value="2,3-DIKETO-L-GULONATE TRAP TRANSPORTER SMALL PERMEASE PROTEIN YIAM"/>
    <property type="match status" value="1"/>
</dbReference>
<evidence type="ECO:0000256" key="6">
    <source>
        <dbReference type="ARBA" id="ARBA00022989"/>
    </source>
</evidence>
<keyword evidence="2" id="KW-0813">Transport</keyword>
<evidence type="ECO:0000256" key="8">
    <source>
        <dbReference type="SAM" id="Phobius"/>
    </source>
</evidence>
<accession>X1UQD9</accession>
<keyword evidence="4" id="KW-0997">Cell inner membrane</keyword>
<evidence type="ECO:0000259" key="9">
    <source>
        <dbReference type="Pfam" id="PF04290"/>
    </source>
</evidence>
<sequence>MMKKLEVALGLIDKLNDKVGKGVIFLIAALTLMVVFSVMMRYGLNLPTAWSFEAIGFVFGTYIILAGGYALLHSSHVTVDILYSRFSPRGKAALDVFTSVVFFLFAVVLVWQGWQYAWHSVELQQTTGSPWNPPVYPVKLMLPIGGALLLLQGIALI</sequence>
<name>X1UQD9_9ZZZZ</name>
<feature type="domain" description="Tripartite ATP-independent periplasmic transporters DctQ component" evidence="9">
    <location>
        <begin position="30"/>
        <end position="155"/>
    </location>
</feature>
<reference evidence="10" key="1">
    <citation type="journal article" date="2014" name="Front. Microbiol.">
        <title>High frequency of phylogenetically diverse reductive dehalogenase-homologous genes in deep subseafloor sedimentary metagenomes.</title>
        <authorList>
            <person name="Kawai M."/>
            <person name="Futagami T."/>
            <person name="Toyoda A."/>
            <person name="Takaki Y."/>
            <person name="Nishi S."/>
            <person name="Hori S."/>
            <person name="Arai W."/>
            <person name="Tsubouchi T."/>
            <person name="Morono Y."/>
            <person name="Uchiyama I."/>
            <person name="Ito T."/>
            <person name="Fujiyama A."/>
            <person name="Inagaki F."/>
            <person name="Takami H."/>
        </authorList>
    </citation>
    <scope>NUCLEOTIDE SEQUENCE</scope>
    <source>
        <strain evidence="10">Expedition CK06-06</strain>
    </source>
</reference>
<feature type="transmembrane region" description="Helical" evidence="8">
    <location>
        <begin position="92"/>
        <end position="114"/>
    </location>
</feature>